<feature type="compositionally biased region" description="Basic and acidic residues" evidence="1">
    <location>
        <begin position="57"/>
        <end position="78"/>
    </location>
</feature>
<dbReference type="AlphaFoldDB" id="A0AAV1DF71"/>
<feature type="compositionally biased region" description="Acidic residues" evidence="1">
    <location>
        <begin position="79"/>
        <end position="124"/>
    </location>
</feature>
<gene>
    <name evidence="2" type="ORF">OLC1_LOCUS14638</name>
</gene>
<feature type="compositionally biased region" description="Acidic residues" evidence="1">
    <location>
        <begin position="164"/>
        <end position="177"/>
    </location>
</feature>
<keyword evidence="3" id="KW-1185">Reference proteome</keyword>
<sequence>MNITEVSDEASLVAKRKSDLVCEDKDDTQEKTDDSIKKQKLDFSSVDNTNPLISEADENKDVNGTESKKAMGERNKILEEDEDGKAEEAQGGDEDNEDEDEDEDEYEFDDSDESDDDDDDDDDDHSNGNAETVDRKGKGIMIDDKGKGKMIEESDEDSIKGGIESDDDDGDLSDDPLAEVDLDNILPTRTRSRGRAVHHGVHISDK</sequence>
<evidence type="ECO:0000313" key="3">
    <source>
        <dbReference type="Proteomes" id="UP001161247"/>
    </source>
</evidence>
<evidence type="ECO:0000313" key="2">
    <source>
        <dbReference type="EMBL" id="CAI9106066.1"/>
    </source>
</evidence>
<protein>
    <submittedName>
        <fullName evidence="2">OLC1v1005124C1</fullName>
    </submittedName>
</protein>
<dbReference type="EMBL" id="OX459122">
    <property type="protein sequence ID" value="CAI9106066.1"/>
    <property type="molecule type" value="Genomic_DNA"/>
</dbReference>
<accession>A0AAV1DF71</accession>
<proteinExistence type="predicted"/>
<organism evidence="2 3">
    <name type="scientific">Oldenlandia corymbosa var. corymbosa</name>
    <dbReference type="NCBI Taxonomy" id="529605"/>
    <lineage>
        <taxon>Eukaryota</taxon>
        <taxon>Viridiplantae</taxon>
        <taxon>Streptophyta</taxon>
        <taxon>Embryophyta</taxon>
        <taxon>Tracheophyta</taxon>
        <taxon>Spermatophyta</taxon>
        <taxon>Magnoliopsida</taxon>
        <taxon>eudicotyledons</taxon>
        <taxon>Gunneridae</taxon>
        <taxon>Pentapetalae</taxon>
        <taxon>asterids</taxon>
        <taxon>lamiids</taxon>
        <taxon>Gentianales</taxon>
        <taxon>Rubiaceae</taxon>
        <taxon>Rubioideae</taxon>
        <taxon>Spermacoceae</taxon>
        <taxon>Hedyotis-Oldenlandia complex</taxon>
        <taxon>Oldenlandia</taxon>
    </lineage>
</organism>
<dbReference type="PANTHER" id="PTHR36899:SF3">
    <property type="entry name" value="F13K23.8 PROTEIN"/>
    <property type="match status" value="1"/>
</dbReference>
<evidence type="ECO:0000256" key="1">
    <source>
        <dbReference type="SAM" id="MobiDB-lite"/>
    </source>
</evidence>
<reference evidence="2" key="1">
    <citation type="submission" date="2023-03" db="EMBL/GenBank/DDBJ databases">
        <authorList>
            <person name="Julca I."/>
        </authorList>
    </citation>
    <scope>NUCLEOTIDE SEQUENCE</scope>
</reference>
<feature type="region of interest" description="Disordered" evidence="1">
    <location>
        <begin position="24"/>
        <end position="177"/>
    </location>
</feature>
<feature type="compositionally biased region" description="Basic and acidic residues" evidence="1">
    <location>
        <begin position="24"/>
        <end position="41"/>
    </location>
</feature>
<feature type="compositionally biased region" description="Basic and acidic residues" evidence="1">
    <location>
        <begin position="132"/>
        <end position="152"/>
    </location>
</feature>
<dbReference type="PANTHER" id="PTHR36899">
    <property type="entry name" value="OS04G0395700 PROTEIN"/>
    <property type="match status" value="1"/>
</dbReference>
<name>A0AAV1DF71_OLDCO</name>
<dbReference type="Proteomes" id="UP001161247">
    <property type="component" value="Chromosome 5"/>
</dbReference>